<feature type="non-terminal residue" evidence="2">
    <location>
        <position position="1"/>
    </location>
</feature>
<protein>
    <submittedName>
        <fullName evidence="2">Uncharacterized protein</fullName>
    </submittedName>
</protein>
<dbReference type="Proteomes" id="UP000708208">
    <property type="component" value="Unassembled WGS sequence"/>
</dbReference>
<dbReference type="AlphaFoldDB" id="A0A8J2PKG1"/>
<evidence type="ECO:0000313" key="2">
    <source>
        <dbReference type="EMBL" id="CAG7826574.1"/>
    </source>
</evidence>
<feature type="region of interest" description="Disordered" evidence="1">
    <location>
        <begin position="1"/>
        <end position="40"/>
    </location>
</feature>
<organism evidence="2 3">
    <name type="scientific">Allacma fusca</name>
    <dbReference type="NCBI Taxonomy" id="39272"/>
    <lineage>
        <taxon>Eukaryota</taxon>
        <taxon>Metazoa</taxon>
        <taxon>Ecdysozoa</taxon>
        <taxon>Arthropoda</taxon>
        <taxon>Hexapoda</taxon>
        <taxon>Collembola</taxon>
        <taxon>Symphypleona</taxon>
        <taxon>Sminthuridae</taxon>
        <taxon>Allacma</taxon>
    </lineage>
</organism>
<sequence length="40" mass="4153">WRGNMKDTAQVATGNGNGEQHSDLASAASSLGESFRESGE</sequence>
<keyword evidence="3" id="KW-1185">Reference proteome</keyword>
<proteinExistence type="predicted"/>
<reference evidence="2" key="1">
    <citation type="submission" date="2021-06" db="EMBL/GenBank/DDBJ databases">
        <authorList>
            <person name="Hodson N. C."/>
            <person name="Mongue J. A."/>
            <person name="Jaron S. K."/>
        </authorList>
    </citation>
    <scope>NUCLEOTIDE SEQUENCE</scope>
</reference>
<gene>
    <name evidence="2" type="ORF">AFUS01_LOCUS36621</name>
</gene>
<name>A0A8J2PKG1_9HEXA</name>
<evidence type="ECO:0000313" key="3">
    <source>
        <dbReference type="Proteomes" id="UP000708208"/>
    </source>
</evidence>
<evidence type="ECO:0000256" key="1">
    <source>
        <dbReference type="SAM" id="MobiDB-lite"/>
    </source>
</evidence>
<dbReference type="EMBL" id="CAJVCH010540296">
    <property type="protein sequence ID" value="CAG7826574.1"/>
    <property type="molecule type" value="Genomic_DNA"/>
</dbReference>
<comment type="caution">
    <text evidence="2">The sequence shown here is derived from an EMBL/GenBank/DDBJ whole genome shotgun (WGS) entry which is preliminary data.</text>
</comment>
<accession>A0A8J2PKG1</accession>